<name>A0A916EAJ0_9GLOM</name>
<keyword evidence="3" id="KW-0863">Zinc-finger</keyword>
<proteinExistence type="predicted"/>
<evidence type="ECO:0000313" key="7">
    <source>
        <dbReference type="Proteomes" id="UP000684084"/>
    </source>
</evidence>
<dbReference type="PANTHER" id="PTHR46481">
    <property type="entry name" value="ZINC FINGER BED DOMAIN-CONTAINING PROTEIN 4"/>
    <property type="match status" value="1"/>
</dbReference>
<dbReference type="Proteomes" id="UP000684084">
    <property type="component" value="Unassembled WGS sequence"/>
</dbReference>
<evidence type="ECO:0000256" key="1">
    <source>
        <dbReference type="ARBA" id="ARBA00004123"/>
    </source>
</evidence>
<keyword evidence="2" id="KW-0479">Metal-binding</keyword>
<organism evidence="6 7">
    <name type="scientific">Rhizophagus irregularis</name>
    <dbReference type="NCBI Taxonomy" id="588596"/>
    <lineage>
        <taxon>Eukaryota</taxon>
        <taxon>Fungi</taxon>
        <taxon>Fungi incertae sedis</taxon>
        <taxon>Mucoromycota</taxon>
        <taxon>Glomeromycotina</taxon>
        <taxon>Glomeromycetes</taxon>
        <taxon>Glomerales</taxon>
        <taxon>Glomeraceae</taxon>
        <taxon>Rhizophagus</taxon>
    </lineage>
</organism>
<sequence length="135" mass="15810">MLLEMRTDTETSEKSKSNIWKYFTKERGQDNKITAKYNYCNAKYVVIKKTLGKLSLSLDIWLTVVKSITVHFIDNSWYLQQITLDFIELKDSYTEKNIAEELITVLNLYDISKKINSITTDNASNNNIMFSYLEL</sequence>
<evidence type="ECO:0000313" key="6">
    <source>
        <dbReference type="EMBL" id="CAB5367300.1"/>
    </source>
</evidence>
<dbReference type="AlphaFoldDB" id="A0A916EAJ0"/>
<reference evidence="6" key="1">
    <citation type="submission" date="2020-05" db="EMBL/GenBank/DDBJ databases">
        <authorList>
            <person name="Rincon C."/>
            <person name="Sanders R I."/>
            <person name="Robbins C."/>
            <person name="Chaturvedi A."/>
        </authorList>
    </citation>
    <scope>NUCLEOTIDE SEQUENCE</scope>
    <source>
        <strain evidence="6">CHB12</strain>
    </source>
</reference>
<dbReference type="OrthoDB" id="2431510at2759"/>
<keyword evidence="5" id="KW-0539">Nucleus</keyword>
<dbReference type="VEuPathDB" id="FungiDB:RhiirFUN_019689"/>
<protein>
    <submittedName>
        <fullName evidence="6">Uncharacterized protein</fullName>
    </submittedName>
</protein>
<dbReference type="GO" id="GO:0008270">
    <property type="term" value="F:zinc ion binding"/>
    <property type="evidence" value="ECO:0007669"/>
    <property type="project" value="UniProtKB-KW"/>
</dbReference>
<keyword evidence="4" id="KW-0862">Zinc</keyword>
<dbReference type="EMBL" id="CAGKOT010000023">
    <property type="protein sequence ID" value="CAB5367300.1"/>
    <property type="molecule type" value="Genomic_DNA"/>
</dbReference>
<dbReference type="GO" id="GO:0005634">
    <property type="term" value="C:nucleus"/>
    <property type="evidence" value="ECO:0007669"/>
    <property type="project" value="UniProtKB-SubCell"/>
</dbReference>
<gene>
    <name evidence="6" type="ORF">CHRIB12_LOCUS11262</name>
</gene>
<evidence type="ECO:0000256" key="2">
    <source>
        <dbReference type="ARBA" id="ARBA00022723"/>
    </source>
</evidence>
<dbReference type="PANTHER" id="PTHR46481:SF10">
    <property type="entry name" value="ZINC FINGER BED DOMAIN-CONTAINING PROTEIN 39"/>
    <property type="match status" value="1"/>
</dbReference>
<evidence type="ECO:0000256" key="5">
    <source>
        <dbReference type="ARBA" id="ARBA00023242"/>
    </source>
</evidence>
<comment type="caution">
    <text evidence="6">The sequence shown here is derived from an EMBL/GenBank/DDBJ whole genome shotgun (WGS) entry which is preliminary data.</text>
</comment>
<accession>A0A916EAJ0</accession>
<dbReference type="InterPro" id="IPR052035">
    <property type="entry name" value="ZnF_BED_domain_contain"/>
</dbReference>
<evidence type="ECO:0000256" key="4">
    <source>
        <dbReference type="ARBA" id="ARBA00022833"/>
    </source>
</evidence>
<comment type="subcellular location">
    <subcellularLocation>
        <location evidence="1">Nucleus</location>
    </subcellularLocation>
</comment>
<evidence type="ECO:0000256" key="3">
    <source>
        <dbReference type="ARBA" id="ARBA00022771"/>
    </source>
</evidence>